<sequence>MLMVSSGAGWNEQLVDAMFLPFEAQRINGIPICITSQADCVLWLKCRTESYSVRSGYQLLCEAGSTGAPSGSTEEGVKKFWKSIWRIKVPDKVKVFLWQACSSALPTKAGLHKRKIVDDNLCDQCLVEVEDEVHAIWSCDCVRDVWEAPFAATRTKNTRMNSMCDMVYFIAEETRELEKFAMVAWAVWQRRNKLRLKEDITPIHKVYKLALSLLTEFQQKKSNPTGQRQSRPNRWLSPQPNSVKFNFDGAFFNDLNEAGVGVVVRDERGEVRDIREF</sequence>
<feature type="domain" description="Reverse transcriptase zinc-binding" evidence="2">
    <location>
        <begin position="51"/>
        <end position="146"/>
    </location>
</feature>
<proteinExistence type="predicted"/>
<feature type="region of interest" description="Disordered" evidence="1">
    <location>
        <begin position="220"/>
        <end position="240"/>
    </location>
</feature>
<reference evidence="3" key="1">
    <citation type="submission" date="2020-03" db="EMBL/GenBank/DDBJ databases">
        <title>Castanea mollissima Vanexum genome sequencing.</title>
        <authorList>
            <person name="Staton M."/>
        </authorList>
    </citation>
    <scope>NUCLEOTIDE SEQUENCE</scope>
    <source>
        <tissue evidence="3">Leaf</tissue>
    </source>
</reference>
<keyword evidence="4" id="KW-1185">Reference proteome</keyword>
<dbReference type="EMBL" id="JRKL02000192">
    <property type="protein sequence ID" value="KAF3973996.1"/>
    <property type="molecule type" value="Genomic_DNA"/>
</dbReference>
<dbReference type="OrthoDB" id="1436411at2759"/>
<dbReference type="Proteomes" id="UP000737018">
    <property type="component" value="Unassembled WGS sequence"/>
</dbReference>
<organism evidence="3 4">
    <name type="scientific">Castanea mollissima</name>
    <name type="common">Chinese chestnut</name>
    <dbReference type="NCBI Taxonomy" id="60419"/>
    <lineage>
        <taxon>Eukaryota</taxon>
        <taxon>Viridiplantae</taxon>
        <taxon>Streptophyta</taxon>
        <taxon>Embryophyta</taxon>
        <taxon>Tracheophyta</taxon>
        <taxon>Spermatophyta</taxon>
        <taxon>Magnoliopsida</taxon>
        <taxon>eudicotyledons</taxon>
        <taxon>Gunneridae</taxon>
        <taxon>Pentapetalae</taxon>
        <taxon>rosids</taxon>
        <taxon>fabids</taxon>
        <taxon>Fagales</taxon>
        <taxon>Fagaceae</taxon>
        <taxon>Castanea</taxon>
    </lineage>
</organism>
<dbReference type="Pfam" id="PF13966">
    <property type="entry name" value="zf-RVT"/>
    <property type="match status" value="1"/>
</dbReference>
<name>A0A8J4S1Q3_9ROSI</name>
<evidence type="ECO:0000313" key="3">
    <source>
        <dbReference type="EMBL" id="KAF3973996.1"/>
    </source>
</evidence>
<accession>A0A8J4S1Q3</accession>
<evidence type="ECO:0000256" key="1">
    <source>
        <dbReference type="SAM" id="MobiDB-lite"/>
    </source>
</evidence>
<dbReference type="InterPro" id="IPR026960">
    <property type="entry name" value="RVT-Znf"/>
</dbReference>
<evidence type="ECO:0000259" key="2">
    <source>
        <dbReference type="Pfam" id="PF13966"/>
    </source>
</evidence>
<comment type="caution">
    <text evidence="3">The sequence shown here is derived from an EMBL/GenBank/DDBJ whole genome shotgun (WGS) entry which is preliminary data.</text>
</comment>
<protein>
    <recommendedName>
        <fullName evidence="2">Reverse transcriptase zinc-binding domain-containing protein</fullName>
    </recommendedName>
</protein>
<evidence type="ECO:0000313" key="4">
    <source>
        <dbReference type="Proteomes" id="UP000737018"/>
    </source>
</evidence>
<gene>
    <name evidence="3" type="ORF">CMV_002625</name>
</gene>
<dbReference type="AlphaFoldDB" id="A0A8J4S1Q3"/>